<dbReference type="SUPFAM" id="SSF52540">
    <property type="entry name" value="P-loop containing nucleoside triphosphate hydrolases"/>
    <property type="match status" value="1"/>
</dbReference>
<dbReference type="GO" id="GO:0004017">
    <property type="term" value="F:AMP kinase activity"/>
    <property type="evidence" value="ECO:0007669"/>
    <property type="project" value="UniProtKB-EC"/>
</dbReference>
<name>A0AAV3NTP7_LITER</name>
<dbReference type="InterPro" id="IPR027417">
    <property type="entry name" value="P-loop_NTPase"/>
</dbReference>
<keyword evidence="9" id="KW-1185">Reference proteome</keyword>
<proteinExistence type="inferred from homology"/>
<dbReference type="HAMAP" id="MF_00235">
    <property type="entry name" value="Adenylate_kinase_Adk"/>
    <property type="match status" value="1"/>
</dbReference>
<protein>
    <recommendedName>
        <fullName evidence="2">adenylate kinase</fullName>
        <ecNumber evidence="2">2.7.4.3</ecNumber>
    </recommendedName>
    <alternativeName>
        <fullName evidence="6">ATP:AMP phosphotransferase</fullName>
    </alternativeName>
</protein>
<comment type="similarity">
    <text evidence="1 7">Belongs to the adenylate kinase family.</text>
</comment>
<dbReference type="Gene3D" id="3.40.50.300">
    <property type="entry name" value="P-loop containing nucleotide triphosphate hydrolases"/>
    <property type="match status" value="1"/>
</dbReference>
<dbReference type="PANTHER" id="PTHR23359">
    <property type="entry name" value="NUCLEOTIDE KINASE"/>
    <property type="match status" value="1"/>
</dbReference>
<dbReference type="PRINTS" id="PR00094">
    <property type="entry name" value="ADENYLTKNASE"/>
</dbReference>
<dbReference type="GO" id="GO:0005524">
    <property type="term" value="F:ATP binding"/>
    <property type="evidence" value="ECO:0007669"/>
    <property type="project" value="InterPro"/>
</dbReference>
<evidence type="ECO:0000256" key="6">
    <source>
        <dbReference type="ARBA" id="ARBA00031517"/>
    </source>
</evidence>
<evidence type="ECO:0000256" key="4">
    <source>
        <dbReference type="ARBA" id="ARBA00022741"/>
    </source>
</evidence>
<evidence type="ECO:0000256" key="5">
    <source>
        <dbReference type="ARBA" id="ARBA00022777"/>
    </source>
</evidence>
<comment type="caution">
    <text evidence="8">The sequence shown here is derived from an EMBL/GenBank/DDBJ whole genome shotgun (WGS) entry which is preliminary data.</text>
</comment>
<evidence type="ECO:0000256" key="3">
    <source>
        <dbReference type="ARBA" id="ARBA00022679"/>
    </source>
</evidence>
<evidence type="ECO:0000256" key="2">
    <source>
        <dbReference type="ARBA" id="ARBA00012955"/>
    </source>
</evidence>
<dbReference type="Proteomes" id="UP001454036">
    <property type="component" value="Unassembled WGS sequence"/>
</dbReference>
<keyword evidence="3 7" id="KW-0808">Transferase</keyword>
<gene>
    <name evidence="8" type="ORF">LIER_03589</name>
</gene>
<sequence>MATSIAKCQRVDSFDLFSCLLLNEVIIDFQVASENPCSNYKVVYVLGGPGSGKDTLCAKLCAQFGFAHLSVGELLDKEVASGSSHGSMIKTFKNQGKLLPTEMVINLLQKTMAESSTTKFLINGFPRSEENRIASATIMKVEPEFVLFLECSKEVMIARALSRNQGRSDDNEETMAKRLKVFSECTTPVLDHYSSKGKLCKINAEKSKEEVFEEAKSCFLDFGF</sequence>
<dbReference type="AlphaFoldDB" id="A0AAV3NTP7"/>
<dbReference type="EMBL" id="BAABME010000438">
    <property type="protein sequence ID" value="GAA0142764.1"/>
    <property type="molecule type" value="Genomic_DNA"/>
</dbReference>
<keyword evidence="5 7" id="KW-0418">Kinase</keyword>
<reference evidence="8 9" key="1">
    <citation type="submission" date="2024-01" db="EMBL/GenBank/DDBJ databases">
        <title>The complete chloroplast genome sequence of Lithospermum erythrorhizon: insights into the phylogenetic relationship among Boraginaceae species and the maternal lineages of purple gromwells.</title>
        <authorList>
            <person name="Okada T."/>
            <person name="Watanabe K."/>
        </authorList>
    </citation>
    <scope>NUCLEOTIDE SEQUENCE [LARGE SCALE GENOMIC DNA]</scope>
</reference>
<dbReference type="Pfam" id="PF00406">
    <property type="entry name" value="ADK"/>
    <property type="match status" value="1"/>
</dbReference>
<dbReference type="InterPro" id="IPR000850">
    <property type="entry name" value="Adenylat/UMP-CMP_kin"/>
</dbReference>
<accession>A0AAV3NTP7</accession>
<keyword evidence="4" id="KW-0547">Nucleotide-binding</keyword>
<organism evidence="8 9">
    <name type="scientific">Lithospermum erythrorhizon</name>
    <name type="common">Purple gromwell</name>
    <name type="synonym">Lithospermum officinale var. erythrorhizon</name>
    <dbReference type="NCBI Taxonomy" id="34254"/>
    <lineage>
        <taxon>Eukaryota</taxon>
        <taxon>Viridiplantae</taxon>
        <taxon>Streptophyta</taxon>
        <taxon>Embryophyta</taxon>
        <taxon>Tracheophyta</taxon>
        <taxon>Spermatophyta</taxon>
        <taxon>Magnoliopsida</taxon>
        <taxon>eudicotyledons</taxon>
        <taxon>Gunneridae</taxon>
        <taxon>Pentapetalae</taxon>
        <taxon>asterids</taxon>
        <taxon>lamiids</taxon>
        <taxon>Boraginales</taxon>
        <taxon>Boraginaceae</taxon>
        <taxon>Boraginoideae</taxon>
        <taxon>Lithospermeae</taxon>
        <taxon>Lithospermum</taxon>
    </lineage>
</organism>
<evidence type="ECO:0000313" key="8">
    <source>
        <dbReference type="EMBL" id="GAA0142764.1"/>
    </source>
</evidence>
<dbReference type="EC" id="2.7.4.3" evidence="2"/>
<evidence type="ECO:0000256" key="7">
    <source>
        <dbReference type="RuleBase" id="RU003330"/>
    </source>
</evidence>
<dbReference type="CDD" id="cd01428">
    <property type="entry name" value="ADK"/>
    <property type="match status" value="1"/>
</dbReference>
<evidence type="ECO:0000256" key="1">
    <source>
        <dbReference type="ARBA" id="ARBA00007220"/>
    </source>
</evidence>
<evidence type="ECO:0000313" key="9">
    <source>
        <dbReference type="Proteomes" id="UP001454036"/>
    </source>
</evidence>